<feature type="binding site" evidence="1">
    <location>
        <position position="812"/>
    </location>
    <ligand>
        <name>Zn(2+)</name>
        <dbReference type="ChEBI" id="CHEBI:29105"/>
    </ligand>
</feature>
<accession>A0AB33K685</accession>
<evidence type="ECO:0000256" key="1">
    <source>
        <dbReference type="PIRSR" id="PIRSR607822-1"/>
    </source>
</evidence>
<sequence length="901" mass="93905">MEQMGAVTPLRTAGGTTSVDVGPAVDGSLTEVARSAMAGTGRRGGGGDWEFTAEALWCTARPAGVTTPEQGWKLHVSAAAEAAAPVLAAVAGVISRDACVFKFAGDLEKLHQVNSRNSERGSAGKFITVYPTDEEQFRRLADELHLATAEFPGPSVLSDRPYAPGSRVHYRYGVFARPAELGNDGAYRSMLHAPDGSRVEDVRAANYRCPSWLVDPFEGKGSAAAAADGRKAGGVLLGGRYALTAAVRHGTKGGVFLGRDTEGGGDVVVKQARAHIEVDRSGTDARAALRHEAELLGLLAGAELAPGVVDLIEQGDAVYLVQERVPGVALGSWVAGRLRRDGSPDVPWAEARGVARGLVDLVSRVHAQGLVLRDLSPGNVMVRPDGSLRLVDLELAAAVGDVVGTAGTPGYRAPEQEPAVCRAGFAADLYALGGLFFLLATGHDPLLPPGEGSLEQWLTAVGREGETARRLGAVILGLRDRDPDRRELPSTETFLASSVEATLLGSASQFPETLIVDGLAELAAAATPERADRLWPTVPGGQLTDPCNVQHGAAGVLALLARATAAGLPVGGTAALAARWIERRAAAEATVLPGLHFGRSGTAWALLDAAEALDDAELAERAVRLARQVPVRWPNPDVCHGAAGAGFLQLRLHRSTGDDGYLDRAADCAAGLLASAEREPYGLTWPVPKGFDSVFAGSSQLGYAHGAAGVGAFLLATAEVTGHQPALEGAAEVVRTLAATVRQDGAGAWWPQGAADPPHVRLAHWCSGSSGVGSFLVRYWRATGDETAHRLALAAGQAVLDARWHSGVSACHGLAGNGEYLLDLAEATGEQRFRTGAEELAGLIAARAVRRDGRLVLPDETGLSSTPAYGTGTSGPLAFLLRLRYGGPRLWLDPQPPAVRP</sequence>
<dbReference type="AlphaFoldDB" id="A0AB33K685"/>
<evidence type="ECO:0000259" key="2">
    <source>
        <dbReference type="PROSITE" id="PS50011"/>
    </source>
</evidence>
<dbReference type="SMART" id="SM00220">
    <property type="entry name" value="S_TKc"/>
    <property type="match status" value="1"/>
</dbReference>
<proteinExistence type="predicted"/>
<gene>
    <name evidence="3" type="primary">lanKC_2</name>
    <name evidence="3" type="ORF">KCMC57_46380</name>
</gene>
<dbReference type="PANTHER" id="PTHR12736:SF7">
    <property type="entry name" value="LANC-LIKE PROTEIN 3"/>
    <property type="match status" value="1"/>
</dbReference>
<dbReference type="NCBIfam" id="NF038150">
    <property type="entry name" value="lanthi_synth_IV"/>
    <property type="match status" value="1"/>
</dbReference>
<dbReference type="InterPro" id="IPR058053">
    <property type="entry name" value="RamC_C"/>
</dbReference>
<dbReference type="Gene3D" id="1.10.510.10">
    <property type="entry name" value="Transferase(Phosphotransferase) domain 1"/>
    <property type="match status" value="1"/>
</dbReference>
<dbReference type="InterPro" id="IPR057929">
    <property type="entry name" value="RamC_N"/>
</dbReference>
<dbReference type="Pfam" id="PF25816">
    <property type="entry name" value="RamC_N"/>
    <property type="match status" value="1"/>
</dbReference>
<dbReference type="InterPro" id="IPR011009">
    <property type="entry name" value="Kinase-like_dom_sf"/>
</dbReference>
<feature type="domain" description="Protein kinase" evidence="2">
    <location>
        <begin position="241"/>
        <end position="503"/>
    </location>
</feature>
<evidence type="ECO:0000313" key="3">
    <source>
        <dbReference type="EMBL" id="BFP48270.1"/>
    </source>
</evidence>
<keyword evidence="1" id="KW-0862">Zinc</keyword>
<dbReference type="SUPFAM" id="SSF158745">
    <property type="entry name" value="LanC-like"/>
    <property type="match status" value="2"/>
</dbReference>
<dbReference type="InterPro" id="IPR007822">
    <property type="entry name" value="LANC-like"/>
</dbReference>
<dbReference type="GO" id="GO:0031179">
    <property type="term" value="P:peptide modification"/>
    <property type="evidence" value="ECO:0007669"/>
    <property type="project" value="InterPro"/>
</dbReference>
<dbReference type="Pfam" id="PF00069">
    <property type="entry name" value="Pkinase"/>
    <property type="match status" value="1"/>
</dbReference>
<dbReference type="PRINTS" id="PR01950">
    <property type="entry name" value="LANCSUPER"/>
</dbReference>
<dbReference type="EMBL" id="AP035881">
    <property type="protein sequence ID" value="BFP48270.1"/>
    <property type="molecule type" value="Genomic_DNA"/>
</dbReference>
<feature type="binding site" evidence="1">
    <location>
        <position position="811"/>
    </location>
    <ligand>
        <name>Zn(2+)</name>
        <dbReference type="ChEBI" id="CHEBI:29105"/>
    </ligand>
</feature>
<dbReference type="GO" id="GO:0004672">
    <property type="term" value="F:protein kinase activity"/>
    <property type="evidence" value="ECO:0007669"/>
    <property type="project" value="InterPro"/>
</dbReference>
<reference evidence="3" key="1">
    <citation type="submission" date="2024-07" db="EMBL/GenBank/DDBJ databases">
        <title>Complete genome sequences of cellulolytic bacteria, Kitasatospora sp. CMC57 and Streptomyces sp. CMC78, isolated from Japanese agricultural soil.</title>
        <authorList>
            <person name="Hashimoto T."/>
            <person name="Ito M."/>
            <person name="Iwamoto M."/>
            <person name="Fukahori D."/>
            <person name="Shoda T."/>
            <person name="Sakoda M."/>
            <person name="Morohoshi T."/>
            <person name="Mitsuboshi M."/>
            <person name="Nishizawa T."/>
        </authorList>
    </citation>
    <scope>NUCLEOTIDE SEQUENCE</scope>
    <source>
        <strain evidence="3">CMC57</strain>
    </source>
</reference>
<feature type="binding site" evidence="1">
    <location>
        <position position="766"/>
    </location>
    <ligand>
        <name>Zn(2+)</name>
        <dbReference type="ChEBI" id="CHEBI:29105"/>
    </ligand>
</feature>
<dbReference type="PANTHER" id="PTHR12736">
    <property type="entry name" value="LANC-LIKE PROTEIN"/>
    <property type="match status" value="1"/>
</dbReference>
<dbReference type="InterPro" id="IPR000719">
    <property type="entry name" value="Prot_kinase_dom"/>
</dbReference>
<dbReference type="Gene3D" id="1.50.10.20">
    <property type="match status" value="1"/>
</dbReference>
<dbReference type="SMART" id="SM01260">
    <property type="entry name" value="LANC_like"/>
    <property type="match status" value="1"/>
</dbReference>
<dbReference type="GO" id="GO:0005886">
    <property type="term" value="C:plasma membrane"/>
    <property type="evidence" value="ECO:0007669"/>
    <property type="project" value="TreeGrafter"/>
</dbReference>
<dbReference type="CDD" id="cd04791">
    <property type="entry name" value="LanC_SerThrkinase"/>
    <property type="match status" value="1"/>
</dbReference>
<dbReference type="PROSITE" id="PS50011">
    <property type="entry name" value="PROTEIN_KINASE_DOM"/>
    <property type="match status" value="1"/>
</dbReference>
<name>A0AB33K685_9ACTN</name>
<dbReference type="GO" id="GO:0046872">
    <property type="term" value="F:metal ion binding"/>
    <property type="evidence" value="ECO:0007669"/>
    <property type="project" value="UniProtKB-KW"/>
</dbReference>
<organism evidence="3">
    <name type="scientific">Kitasatospora sp. CMC57</name>
    <dbReference type="NCBI Taxonomy" id="3231513"/>
    <lineage>
        <taxon>Bacteria</taxon>
        <taxon>Bacillati</taxon>
        <taxon>Actinomycetota</taxon>
        <taxon>Actinomycetes</taxon>
        <taxon>Kitasatosporales</taxon>
        <taxon>Streptomycetaceae</taxon>
        <taxon>Kitasatospora</taxon>
    </lineage>
</organism>
<dbReference type="SUPFAM" id="SSF56112">
    <property type="entry name" value="Protein kinase-like (PK-like)"/>
    <property type="match status" value="1"/>
</dbReference>
<dbReference type="Pfam" id="PF05147">
    <property type="entry name" value="LANC_like"/>
    <property type="match status" value="1"/>
</dbReference>
<protein>
    <submittedName>
        <fullName evidence="3">Class III lanthionine synthetase LanKC</fullName>
    </submittedName>
</protein>
<dbReference type="GO" id="GO:0005524">
    <property type="term" value="F:ATP binding"/>
    <property type="evidence" value="ECO:0007669"/>
    <property type="project" value="InterPro"/>
</dbReference>
<keyword evidence="1" id="KW-0479">Metal-binding</keyword>
<dbReference type="Gene3D" id="3.30.200.20">
    <property type="entry name" value="Phosphorylase Kinase, domain 1"/>
    <property type="match status" value="1"/>
</dbReference>